<evidence type="ECO:0000313" key="2">
    <source>
        <dbReference type="Proteomes" id="UP000626244"/>
    </source>
</evidence>
<organism evidence="1 2">
    <name type="scientific">Gottfriedia solisilvae</name>
    <dbReference type="NCBI Taxonomy" id="1516104"/>
    <lineage>
        <taxon>Bacteria</taxon>
        <taxon>Bacillati</taxon>
        <taxon>Bacillota</taxon>
        <taxon>Bacilli</taxon>
        <taxon>Bacillales</taxon>
        <taxon>Bacillaceae</taxon>
        <taxon>Gottfriedia</taxon>
    </lineage>
</organism>
<accession>A0A8J3AQH3</accession>
<dbReference type="RefSeq" id="WP_087999950.1">
    <property type="nucleotide sequence ID" value="NZ_BMHB01000001.1"/>
</dbReference>
<dbReference type="PANTHER" id="PTHR37808:SF3">
    <property type="entry name" value="SPORE GERMINATION PROTEIN GERPA-RELATED"/>
    <property type="match status" value="1"/>
</dbReference>
<dbReference type="OrthoDB" id="2691926at2"/>
<protein>
    <submittedName>
        <fullName evidence="1">Putative spore germination protein GerPA</fullName>
    </submittedName>
</protein>
<dbReference type="PANTHER" id="PTHR37808">
    <property type="entry name" value="SPORE GERMINATION PROTEIN-LIKE PROTEIN YDZR-RELATED"/>
    <property type="match status" value="1"/>
</dbReference>
<name>A0A8J3AQH3_9BACI</name>
<evidence type="ECO:0000313" key="1">
    <source>
        <dbReference type="EMBL" id="GGI15032.1"/>
    </source>
</evidence>
<dbReference type="Proteomes" id="UP000626244">
    <property type="component" value="Unassembled WGS sequence"/>
</dbReference>
<dbReference type="InterPro" id="IPR019618">
    <property type="entry name" value="Spore_germination_GerPA"/>
</dbReference>
<keyword evidence="2" id="KW-1185">Reference proteome</keyword>
<comment type="caution">
    <text evidence="1">The sequence shown here is derived from an EMBL/GenBank/DDBJ whole genome shotgun (WGS) entry which is preliminary data.</text>
</comment>
<dbReference type="AlphaFoldDB" id="A0A8J3AQH3"/>
<proteinExistence type="predicted"/>
<dbReference type="EMBL" id="BMHB01000001">
    <property type="protein sequence ID" value="GGI15032.1"/>
    <property type="molecule type" value="Genomic_DNA"/>
</dbReference>
<sequence>MPAYVGVINIVSIGSSAVVNVGDAYSIKPMSTAQTYAGAGSFNTGDSVTVYNNKSISNVYDQDQIDQPMIGNM</sequence>
<reference evidence="2" key="1">
    <citation type="journal article" date="2019" name="Int. J. Syst. Evol. Microbiol.">
        <title>The Global Catalogue of Microorganisms (GCM) 10K type strain sequencing project: providing services to taxonomists for standard genome sequencing and annotation.</title>
        <authorList>
            <consortium name="The Broad Institute Genomics Platform"/>
            <consortium name="The Broad Institute Genome Sequencing Center for Infectious Disease"/>
            <person name="Wu L."/>
            <person name="Ma J."/>
        </authorList>
    </citation>
    <scope>NUCLEOTIDE SEQUENCE [LARGE SCALE GENOMIC DNA]</scope>
    <source>
        <strain evidence="2">CGMCC 1.14993</strain>
    </source>
</reference>
<gene>
    <name evidence="1" type="primary">gerPA</name>
    <name evidence="1" type="ORF">GCM10007380_25930</name>
</gene>
<dbReference type="Pfam" id="PF10676">
    <property type="entry name" value="gerPA"/>
    <property type="match status" value="1"/>
</dbReference>